<dbReference type="Gene3D" id="3.20.20.80">
    <property type="entry name" value="Glycosidases"/>
    <property type="match status" value="1"/>
</dbReference>
<feature type="domain" description="Beta-glucuronidase C-terminal" evidence="2">
    <location>
        <begin position="499"/>
        <end position="610"/>
    </location>
</feature>
<feature type="transmembrane region" description="Helical" evidence="1">
    <location>
        <begin position="683"/>
        <end position="707"/>
    </location>
</feature>
<sequence>MKRPPTSLSILHSPPMAKTLTTPPNYFSFCITFLRNLFLFSLITSTIVQPCVASVTVYYQKGQAVLHQATGTATSGAAAYTGAAAYNPRTLDAPSPPGNGNGFQTQFGISLSSKTPPGASIVQSAGFFGFSIEMSVVNQVIGTNSSVLQVPFLNLMANIQQRAGRIMIRVGGNTQETAVLVDSIADGKILEKDLSGVTNPTDTPPLIFTTELLYMLGNISSFVNVRWFLGIPFNDTTNFRLGIADAGQQILGDYLIGLQVGNEPDLYKDHGHRPRTYTQYDYFGEFGDLVTAMSGDAHLTNRNLLIGPSVSTGDWTPEMVWNTGFVDSYSNNLAFLSVEHYPTDNCYAQFGIGTPRDPQSMFPTYLNHTAGQAIVAPYLNSTAYAQSKGKKMLMFETNTASCGGFVGISDAFGAALWGVDYGMQMAYANFSGALFHIGGQNVYYNPFTPPPTNQSTFREWTVGPIYYSALVVAEALGPSNNTQVMDLGTSNNLGIYTPAYAIYENGNLERVLLFNYVTDASGASDLQVSLTSNNIGATLPDSVQVKYLLASSVSQKGNFTWAGQTFGSNFESDGRITGTENIQSVSCSPNPANNNVKTCTIHVPAPSIALVFLSNNAMTETEGGPSKTFPTTYETRTHNTVTVDPAVLATSNGHSGMDKHIGSTSEGSANGSVGMAMRSRQSVLWIVLSVVFGALGVAFGFGMGLGLGNLGR</sequence>
<dbReference type="InterPro" id="IPR017853">
    <property type="entry name" value="GH"/>
</dbReference>
<dbReference type="Proteomes" id="UP000521872">
    <property type="component" value="Unassembled WGS sequence"/>
</dbReference>
<proteinExistence type="predicted"/>
<dbReference type="Pfam" id="PF16862">
    <property type="entry name" value="Glyco_hydro_79C"/>
    <property type="match status" value="1"/>
</dbReference>
<evidence type="ECO:0000256" key="1">
    <source>
        <dbReference type="SAM" id="Phobius"/>
    </source>
</evidence>
<name>A0A8H4VMN9_9AGAR</name>
<dbReference type="InterPro" id="IPR052974">
    <property type="entry name" value="GH79_Enzymes"/>
</dbReference>
<dbReference type="InterPro" id="IPR031728">
    <property type="entry name" value="GlcAase_C"/>
</dbReference>
<organism evidence="3 4">
    <name type="scientific">Agrocybe pediades</name>
    <dbReference type="NCBI Taxonomy" id="84607"/>
    <lineage>
        <taxon>Eukaryota</taxon>
        <taxon>Fungi</taxon>
        <taxon>Dikarya</taxon>
        <taxon>Basidiomycota</taxon>
        <taxon>Agaricomycotina</taxon>
        <taxon>Agaricomycetes</taxon>
        <taxon>Agaricomycetidae</taxon>
        <taxon>Agaricales</taxon>
        <taxon>Agaricineae</taxon>
        <taxon>Strophariaceae</taxon>
        <taxon>Agrocybe</taxon>
    </lineage>
</organism>
<protein>
    <recommendedName>
        <fullName evidence="2">Beta-glucuronidase C-terminal domain-containing protein</fullName>
    </recommendedName>
</protein>
<evidence type="ECO:0000259" key="2">
    <source>
        <dbReference type="Pfam" id="PF16862"/>
    </source>
</evidence>
<reference evidence="3 4" key="1">
    <citation type="submission" date="2019-12" db="EMBL/GenBank/DDBJ databases">
        <authorList>
            <person name="Floudas D."/>
            <person name="Bentzer J."/>
            <person name="Ahren D."/>
            <person name="Johansson T."/>
            <person name="Persson P."/>
            <person name="Tunlid A."/>
        </authorList>
    </citation>
    <scope>NUCLEOTIDE SEQUENCE [LARGE SCALE GENOMIC DNA]</scope>
    <source>
        <strain evidence="3 4">CBS 102.39</strain>
    </source>
</reference>
<dbReference type="PANTHER" id="PTHR36183">
    <property type="entry name" value="BETA-GLUCURONIDASE"/>
    <property type="match status" value="1"/>
</dbReference>
<dbReference type="AlphaFoldDB" id="A0A8H4VMN9"/>
<keyword evidence="4" id="KW-1185">Reference proteome</keyword>
<dbReference type="PANTHER" id="PTHR36183:SF2">
    <property type="entry name" value="BETA-GLUCURONIDASE C-TERMINAL DOMAIN-CONTAINING PROTEIN"/>
    <property type="match status" value="1"/>
</dbReference>
<dbReference type="SUPFAM" id="SSF51445">
    <property type="entry name" value="(Trans)glycosidases"/>
    <property type="match status" value="1"/>
</dbReference>
<accession>A0A8H4VMN9</accession>
<evidence type="ECO:0000313" key="3">
    <source>
        <dbReference type="EMBL" id="KAF4613469.1"/>
    </source>
</evidence>
<keyword evidence="1" id="KW-1133">Transmembrane helix</keyword>
<keyword evidence="1" id="KW-0812">Transmembrane</keyword>
<dbReference type="EMBL" id="JAACJL010000045">
    <property type="protein sequence ID" value="KAF4613469.1"/>
    <property type="molecule type" value="Genomic_DNA"/>
</dbReference>
<gene>
    <name evidence="3" type="ORF">D9613_007420</name>
</gene>
<keyword evidence="1" id="KW-0472">Membrane</keyword>
<evidence type="ECO:0000313" key="4">
    <source>
        <dbReference type="Proteomes" id="UP000521872"/>
    </source>
</evidence>
<comment type="caution">
    <text evidence="3">The sequence shown here is derived from an EMBL/GenBank/DDBJ whole genome shotgun (WGS) entry which is preliminary data.</text>
</comment>